<feature type="compositionally biased region" description="Low complexity" evidence="1">
    <location>
        <begin position="478"/>
        <end position="490"/>
    </location>
</feature>
<dbReference type="Proteomes" id="UP000447873">
    <property type="component" value="Unassembled WGS sequence"/>
</dbReference>
<feature type="region of interest" description="Disordered" evidence="1">
    <location>
        <begin position="462"/>
        <end position="490"/>
    </location>
</feature>
<dbReference type="EMBL" id="WNWQ01000395">
    <property type="protein sequence ID" value="KAE9968817.1"/>
    <property type="molecule type" value="Genomic_DNA"/>
</dbReference>
<organism evidence="2 4">
    <name type="scientific">Venturia inaequalis</name>
    <name type="common">Apple scab fungus</name>
    <dbReference type="NCBI Taxonomy" id="5025"/>
    <lineage>
        <taxon>Eukaryota</taxon>
        <taxon>Fungi</taxon>
        <taxon>Dikarya</taxon>
        <taxon>Ascomycota</taxon>
        <taxon>Pezizomycotina</taxon>
        <taxon>Dothideomycetes</taxon>
        <taxon>Pleosporomycetidae</taxon>
        <taxon>Venturiales</taxon>
        <taxon>Venturiaceae</taxon>
        <taxon>Venturia</taxon>
    </lineage>
</organism>
<feature type="compositionally biased region" description="Polar residues" evidence="1">
    <location>
        <begin position="1"/>
        <end position="13"/>
    </location>
</feature>
<feature type="region of interest" description="Disordered" evidence="1">
    <location>
        <begin position="67"/>
        <end position="99"/>
    </location>
</feature>
<feature type="region of interest" description="Disordered" evidence="1">
    <location>
        <begin position="1"/>
        <end position="47"/>
    </location>
</feature>
<sequence>MVRTRGNTPQAQVATVAPGAQMRAMRTRSQSTEPSTSASTVSQTARARTARLGGTLPRAGNLPIVEEQNASDAENEPAQTTTVPLQSEDEEAGSGPDRLTLELAPDLYDAATKLIEVLTIPNTRTKTTTTKDILRELDNHASITAKKLFSREQSFSKTLEHFRDRDGDTFLDAHKTVQAIFQPHSPPAVDSKSWGLTELVHSANLASLGKWVANAQISDPEILDFLEDLNETCPQPFLASLMEGSTFGNSELQDETFEFALAVRAQLAVTRLIYKSAENKLDPETIVQSIRSVFYAQLTTGGYSEETLKAWNFNGIGGGATGLLPEYDQQIRETIAVIQAEATLDAIAITAGKSEYMAALVSKFSWSAFRLKVLSWIHQRKQELDRKIVRLGGKHAILNTVKQEIGVEATILEPSPREFDRLEPSPRKFDSFGSTLADRSPTKPKTKRVSLDVLKQIEVFRKSHSGGGAKQQPDDAATPEVEPLTEPEVVSTAEVAAIRNNLRGPGDSQNVQQPKTQNSGIAREPMTNDPQAANPAPVAQLENFGSKSPARHRRQPAADVLLADGFTPAEDYEEAVVEPEPGPSQAHRSRATQATQMKRLSKNFQAKIRQDKENRASHPTRPPAFIDRQEEAERINFDEETEEHPPQQVTSRRPGSVSRGKRPAPVDADEDEDVSQDEGFQNDSRDIGNRSQRRPPASVASLSNGRPSQPSPPKRARIASQTTKTSDARALRGSPPGPDSQEDDIPDSTNHRQVKAMAKRNVALAKMGVAPRKRKEWTAAEERQLQSLIIDYGTSWAQLKAIDVEDENLLADRDQVALKDKARNMKLAFLKAGLALPVNFEYVRLDKRGKGQLDALGIEYDY</sequence>
<evidence type="ECO:0000256" key="1">
    <source>
        <dbReference type="SAM" id="MobiDB-lite"/>
    </source>
</evidence>
<reference evidence="2 4" key="1">
    <citation type="submission" date="2018-12" db="EMBL/GenBank/DDBJ databases">
        <title>Venturia inaequalis Genome Resource.</title>
        <authorList>
            <person name="Lichtner F.J."/>
        </authorList>
    </citation>
    <scope>NUCLEOTIDE SEQUENCE [LARGE SCALE GENOMIC DNA]</scope>
    <source>
        <strain evidence="2 4">120213</strain>
        <strain evidence="3">Bline_iso_100314</strain>
    </source>
</reference>
<feature type="compositionally biased region" description="Polar residues" evidence="1">
    <location>
        <begin position="507"/>
        <end position="520"/>
    </location>
</feature>
<gene>
    <name evidence="3" type="ORF">BLS_005649</name>
    <name evidence="2" type="ORF">EG328_008188</name>
</gene>
<accession>A0A8H3YNQ8</accession>
<dbReference type="Gene3D" id="1.10.10.60">
    <property type="entry name" value="Homeodomain-like"/>
    <property type="match status" value="1"/>
</dbReference>
<feature type="compositionally biased region" description="Polar residues" evidence="1">
    <location>
        <begin position="591"/>
        <end position="604"/>
    </location>
</feature>
<feature type="compositionally biased region" description="Basic and acidic residues" evidence="1">
    <location>
        <begin position="627"/>
        <end position="637"/>
    </location>
</feature>
<evidence type="ECO:0000313" key="2">
    <source>
        <dbReference type="EMBL" id="KAE9967419.1"/>
    </source>
</evidence>
<dbReference type="EMBL" id="WNWS01000458">
    <property type="protein sequence ID" value="KAE9967419.1"/>
    <property type="molecule type" value="Genomic_DNA"/>
</dbReference>
<protein>
    <recommendedName>
        <fullName evidence="5">Myb-like domain-containing protein</fullName>
    </recommendedName>
</protein>
<evidence type="ECO:0000313" key="4">
    <source>
        <dbReference type="Proteomes" id="UP000447873"/>
    </source>
</evidence>
<dbReference type="Proteomes" id="UP000433883">
    <property type="component" value="Unassembled WGS sequence"/>
</dbReference>
<name>A0A8H3YNQ8_VENIN</name>
<dbReference type="AlphaFoldDB" id="A0A8H3YNQ8"/>
<feature type="region of interest" description="Disordered" evidence="1">
    <location>
        <begin position="417"/>
        <end position="448"/>
    </location>
</feature>
<feature type="compositionally biased region" description="Polar residues" evidence="1">
    <location>
        <begin position="68"/>
        <end position="85"/>
    </location>
</feature>
<evidence type="ECO:0008006" key="5">
    <source>
        <dbReference type="Google" id="ProtNLM"/>
    </source>
</evidence>
<evidence type="ECO:0000313" key="3">
    <source>
        <dbReference type="EMBL" id="KAE9968817.1"/>
    </source>
</evidence>
<comment type="caution">
    <text evidence="2">The sequence shown here is derived from an EMBL/GenBank/DDBJ whole genome shotgun (WGS) entry which is preliminary data.</text>
</comment>
<feature type="region of interest" description="Disordered" evidence="1">
    <location>
        <begin position="502"/>
        <end position="754"/>
    </location>
</feature>
<feature type="compositionally biased region" description="Acidic residues" evidence="1">
    <location>
        <begin position="667"/>
        <end position="676"/>
    </location>
</feature>
<proteinExistence type="predicted"/>
<feature type="compositionally biased region" description="Basic and acidic residues" evidence="1">
    <location>
        <begin position="417"/>
        <end position="430"/>
    </location>
</feature>
<feature type="compositionally biased region" description="Polar residues" evidence="1">
    <location>
        <begin position="27"/>
        <end position="46"/>
    </location>
</feature>